<dbReference type="SUPFAM" id="SSF140931">
    <property type="entry name" value="Fic-like"/>
    <property type="match status" value="1"/>
</dbReference>
<comment type="caution">
    <text evidence="2">The sequence shown here is derived from an EMBL/GenBank/DDBJ whole genome shotgun (WGS) entry which is preliminary data.</text>
</comment>
<gene>
    <name evidence="2" type="ORF">HF690_07475</name>
</gene>
<sequence>MITWIEKPLALAIHDRQLAEHGGGNGVRDESLLESALARPQQMHTYGEPPPNLADLAASLAHALARNHPFVDGNKRTAHVCYRVFLALNDARLVASDEEKYAHMLSLAEGRLSEAEFAAWLRDHLELETDGSVHESRERYRAG</sequence>
<dbReference type="NCBIfam" id="TIGR01550">
    <property type="entry name" value="DOC_P1"/>
    <property type="match status" value="1"/>
</dbReference>
<dbReference type="InterPro" id="IPR003812">
    <property type="entry name" value="Fido"/>
</dbReference>
<dbReference type="InterPro" id="IPR053737">
    <property type="entry name" value="Type_II_TA_Toxin"/>
</dbReference>
<protein>
    <submittedName>
        <fullName evidence="2">Type II toxin-antitoxin system death-on-curing family toxin</fullName>
    </submittedName>
</protein>
<dbReference type="PANTHER" id="PTHR39426:SF1">
    <property type="entry name" value="HOMOLOGY TO DEATH-ON-CURING PROTEIN OF PHAGE P1"/>
    <property type="match status" value="1"/>
</dbReference>
<accession>A0A846ZMM9</accession>
<dbReference type="PROSITE" id="PS51459">
    <property type="entry name" value="FIDO"/>
    <property type="match status" value="1"/>
</dbReference>
<dbReference type="AlphaFoldDB" id="A0A846ZMM9"/>
<dbReference type="EMBL" id="JAAZQD010000003">
    <property type="protein sequence ID" value="NKZ38799.1"/>
    <property type="molecule type" value="Genomic_DNA"/>
</dbReference>
<evidence type="ECO:0000259" key="1">
    <source>
        <dbReference type="PROSITE" id="PS51459"/>
    </source>
</evidence>
<dbReference type="GO" id="GO:0016301">
    <property type="term" value="F:kinase activity"/>
    <property type="evidence" value="ECO:0007669"/>
    <property type="project" value="InterPro"/>
</dbReference>
<proteinExistence type="predicted"/>
<name>A0A846ZMM9_9GAMM</name>
<dbReference type="RefSeq" id="WP_168609013.1">
    <property type="nucleotide sequence ID" value="NZ_JAAZQD010000003.1"/>
</dbReference>
<dbReference type="Proteomes" id="UP000541636">
    <property type="component" value="Unassembled WGS sequence"/>
</dbReference>
<dbReference type="InterPro" id="IPR036597">
    <property type="entry name" value="Fido-like_dom_sf"/>
</dbReference>
<reference evidence="2 3" key="1">
    <citation type="journal article" date="2017" name="Int. J. Syst. Evol. Microbiol.">
        <title>Oleiagrimonas citrea sp. nov., a marine bacterium isolated from tidal flat sediment and emended description of the genus Oleiagrimonas Fang et al. 2015 and Oleiagrimonas soli.</title>
        <authorList>
            <person name="Yang S.H."/>
            <person name="Seo H.S."/>
            <person name="Seong C.N."/>
            <person name="Kwon K.K."/>
        </authorList>
    </citation>
    <scope>NUCLEOTIDE SEQUENCE [LARGE SCALE GENOMIC DNA]</scope>
    <source>
        <strain evidence="2 3">MEBiC09124</strain>
    </source>
</reference>
<dbReference type="PIRSF" id="PIRSF018297">
    <property type="entry name" value="Doc"/>
    <property type="match status" value="1"/>
</dbReference>
<dbReference type="Pfam" id="PF02661">
    <property type="entry name" value="Fic"/>
    <property type="match status" value="1"/>
</dbReference>
<keyword evidence="3" id="KW-1185">Reference proteome</keyword>
<dbReference type="Gene3D" id="1.20.120.1870">
    <property type="entry name" value="Fic/DOC protein, Fido domain"/>
    <property type="match status" value="1"/>
</dbReference>
<feature type="domain" description="Fido" evidence="1">
    <location>
        <begin position="5"/>
        <end position="123"/>
    </location>
</feature>
<organism evidence="2 3">
    <name type="scientific">Oleiagrimonas citrea</name>
    <dbReference type="NCBI Taxonomy" id="1665687"/>
    <lineage>
        <taxon>Bacteria</taxon>
        <taxon>Pseudomonadati</taxon>
        <taxon>Pseudomonadota</taxon>
        <taxon>Gammaproteobacteria</taxon>
        <taxon>Lysobacterales</taxon>
        <taxon>Rhodanobacteraceae</taxon>
        <taxon>Oleiagrimonas</taxon>
    </lineage>
</organism>
<evidence type="ECO:0000313" key="2">
    <source>
        <dbReference type="EMBL" id="NKZ38799.1"/>
    </source>
</evidence>
<evidence type="ECO:0000313" key="3">
    <source>
        <dbReference type="Proteomes" id="UP000541636"/>
    </source>
</evidence>
<dbReference type="PANTHER" id="PTHR39426">
    <property type="entry name" value="HOMOLOGY TO DEATH-ON-CURING PROTEIN OF PHAGE P1"/>
    <property type="match status" value="1"/>
</dbReference>
<dbReference type="InterPro" id="IPR006440">
    <property type="entry name" value="Doc"/>
</dbReference>